<organism evidence="2 3">
    <name type="scientific">Durusdinium trenchii</name>
    <dbReference type="NCBI Taxonomy" id="1381693"/>
    <lineage>
        <taxon>Eukaryota</taxon>
        <taxon>Sar</taxon>
        <taxon>Alveolata</taxon>
        <taxon>Dinophyceae</taxon>
        <taxon>Suessiales</taxon>
        <taxon>Symbiodiniaceae</taxon>
        <taxon>Durusdinium</taxon>
    </lineage>
</organism>
<keyword evidence="1" id="KW-0812">Transmembrane</keyword>
<proteinExistence type="predicted"/>
<reference evidence="2 3" key="1">
    <citation type="submission" date="2024-02" db="EMBL/GenBank/DDBJ databases">
        <authorList>
            <person name="Chen Y."/>
            <person name="Shah S."/>
            <person name="Dougan E. K."/>
            <person name="Thang M."/>
            <person name="Chan C."/>
        </authorList>
    </citation>
    <scope>NUCLEOTIDE SEQUENCE [LARGE SCALE GENOMIC DNA]</scope>
</reference>
<gene>
    <name evidence="2" type="ORF">SCF082_LOCUS27674</name>
</gene>
<evidence type="ECO:0000313" key="3">
    <source>
        <dbReference type="Proteomes" id="UP001642464"/>
    </source>
</evidence>
<feature type="transmembrane region" description="Helical" evidence="1">
    <location>
        <begin position="6"/>
        <end position="27"/>
    </location>
</feature>
<dbReference type="EMBL" id="CAXAMM010021524">
    <property type="protein sequence ID" value="CAK9050108.1"/>
    <property type="molecule type" value="Genomic_DNA"/>
</dbReference>
<sequence>MAVPELNTYVGLAVVLGAFAALVAVLIQQWWQNKPLLATKFEEPTALPKDFHSGARILVAKSHAEWSFARKTFRFLEVFVNIAWVFGSMAVRPYAWLPVVFMAYALPAYCLEWTVCQLWEQPALAFALHGLPAAVALIRIVLLFAFTHMVRAEALGLGILRNPDGWKIGYRIEWLQGQKVHFPWPLCFLEELLPESSGEGVEQALQAEEEKSLKQKERSEQAAMVKDLRMGRDSAVKQETAFWIYFDAVLVVYDMISDLVTVWTLLAVKRYELASMMVFIFIRSVLLQVSSGKPRTFIADVQASVHRGIRHQNFLDA</sequence>
<comment type="caution">
    <text evidence="2">The sequence shown here is derived from an EMBL/GenBank/DDBJ whole genome shotgun (WGS) entry which is preliminary data.</text>
</comment>
<keyword evidence="1" id="KW-1133">Transmembrane helix</keyword>
<feature type="transmembrane region" description="Helical" evidence="1">
    <location>
        <begin position="78"/>
        <end position="106"/>
    </location>
</feature>
<protein>
    <submittedName>
        <fullName evidence="2">Serine/threonine-protein phosphatase 6 regulatory ankyrin repeat subunit B</fullName>
    </submittedName>
</protein>
<feature type="transmembrane region" description="Helical" evidence="1">
    <location>
        <begin position="126"/>
        <end position="146"/>
    </location>
</feature>
<name>A0ABP0MFZ0_9DINO</name>
<evidence type="ECO:0000313" key="2">
    <source>
        <dbReference type="EMBL" id="CAK9050108.1"/>
    </source>
</evidence>
<keyword evidence="1" id="KW-0472">Membrane</keyword>
<evidence type="ECO:0000256" key="1">
    <source>
        <dbReference type="SAM" id="Phobius"/>
    </source>
</evidence>
<accession>A0ABP0MFZ0</accession>
<dbReference type="Proteomes" id="UP001642464">
    <property type="component" value="Unassembled WGS sequence"/>
</dbReference>
<keyword evidence="3" id="KW-1185">Reference proteome</keyword>